<dbReference type="PANTHER" id="PTHR19376:SF68">
    <property type="entry name" value="DNA-DIRECTED RNA POLYMERASE SUBUNIT BETA"/>
    <property type="match status" value="1"/>
</dbReference>
<dbReference type="InterPro" id="IPR045867">
    <property type="entry name" value="DNA-dir_RpoC_beta_prime"/>
</dbReference>
<keyword evidence="7 8" id="KW-0804">Transcription</keyword>
<feature type="binding site" evidence="8">
    <location>
        <position position="239"/>
    </location>
    <ligand>
        <name>Zn(2+)</name>
        <dbReference type="ChEBI" id="CHEBI:29105"/>
    </ligand>
</feature>
<dbReference type="GO" id="GO:0003677">
    <property type="term" value="F:DNA binding"/>
    <property type="evidence" value="ECO:0007669"/>
    <property type="project" value="UniProtKB-UniRule"/>
</dbReference>
<evidence type="ECO:0000256" key="5">
    <source>
        <dbReference type="ARBA" id="ARBA00022723"/>
    </source>
</evidence>
<feature type="region of interest" description="Disordered" evidence="9">
    <location>
        <begin position="492"/>
        <end position="512"/>
    </location>
</feature>
<protein>
    <recommendedName>
        <fullName evidence="8">DNA-directed RNA polymerase subunit beta''</fullName>
        <ecNumber evidence="8">2.7.7.6</ecNumber>
    </recommendedName>
    <alternativeName>
        <fullName evidence="8">PEP</fullName>
    </alternativeName>
    <alternativeName>
        <fullName evidence="8">Plastid-encoded RNA polymerase subunit beta''</fullName>
        <shortName evidence="8">RNA polymerase subunit beta''</shortName>
    </alternativeName>
</protein>
<keyword evidence="1 8" id="KW-0240">DNA-directed RNA polymerase</keyword>
<evidence type="ECO:0000256" key="1">
    <source>
        <dbReference type="ARBA" id="ARBA00022478"/>
    </source>
</evidence>
<comment type="catalytic activity">
    <reaction evidence="8">
        <text>RNA(n) + a ribonucleoside 5'-triphosphate = RNA(n+1) + diphosphate</text>
        <dbReference type="Rhea" id="RHEA:21248"/>
        <dbReference type="Rhea" id="RHEA-COMP:14527"/>
        <dbReference type="Rhea" id="RHEA-COMP:17342"/>
        <dbReference type="ChEBI" id="CHEBI:33019"/>
        <dbReference type="ChEBI" id="CHEBI:61557"/>
        <dbReference type="ChEBI" id="CHEBI:140395"/>
        <dbReference type="EC" id="2.7.7.6"/>
    </reaction>
</comment>
<evidence type="ECO:0000259" key="10">
    <source>
        <dbReference type="Pfam" id="PF04998"/>
    </source>
</evidence>
<feature type="binding site" evidence="8">
    <location>
        <position position="302"/>
    </location>
    <ligand>
        <name>Zn(2+)</name>
        <dbReference type="ChEBI" id="CHEBI:29105"/>
    </ligand>
</feature>
<proteinExistence type="inferred from homology"/>
<dbReference type="Gene3D" id="1.10.150.390">
    <property type="match status" value="1"/>
</dbReference>
<evidence type="ECO:0000256" key="2">
    <source>
        <dbReference type="ARBA" id="ARBA00022640"/>
    </source>
</evidence>
<comment type="cofactor">
    <cofactor evidence="8">
        <name>Zn(2+)</name>
        <dbReference type="ChEBI" id="CHEBI:29105"/>
    </cofactor>
    <text evidence="8">Binds 1 Zn(2+) ion per subunit.</text>
</comment>
<keyword evidence="5 8" id="KW-0479">Metal-binding</keyword>
<dbReference type="InterPro" id="IPR038120">
    <property type="entry name" value="Rpb1_funnel_sf"/>
</dbReference>
<feature type="compositionally biased region" description="Polar residues" evidence="9">
    <location>
        <begin position="503"/>
        <end position="512"/>
    </location>
</feature>
<keyword evidence="3 8" id="KW-0808">Transferase</keyword>
<sequence>MTNQNKIKSTVSSQKNKVFGKGSSQTVFFNTCFDKNHLKTVIAWFLEQYGEKVTVDLVETLKQVGFHQATRAGVSLGVDDLKIPPQKNPLLSQASVKMTDVTNAIQTGKLTSVEKSQRLIDTWNQTSETLRQTAVHNFRTANPVNPVYMMAFSGARGNISQVRQLVAMRGLMADPQGAILEFPIQSNFREGLTVTEYLISCYGARKGLVDTALRTATSGYLTRRLVDAVQHVVVHVTDCQTKKGIVIKEKNLEQRLIGRILFQDISLNTKTLIKKNTLISPRLAKQIASQYKQIIVRSPLTCQTEKSVCQLCYGLDLSQGKLVSIGEAVGIIAAQSIGEPGTQLTMRTFHTGGVGVFSDQAMKSFTAPFAGKVEFLEPLSGLFVRTPHGNIVYLLKHKTVQPNKTILRLTSFEPICKPSIYEIMHGDIPAGSLLWVKQGECVKTGQLLLQASRLQTATQEMPESSHPVRASLSGEIFFQSMSIRVIEEEKRIVPKPKKKKQQNGNLSQSNQKEISPKFPTLLELGNFWIFSTFIQKEERLCNSFFLKGDLFSSETPIQQYNLHFLHTGQLKKVNPVLNSLPKTLFLEKNLGQVGFGRNSFDFLFSNIEYSGLFYFLQETGEKTQSNLLGYTSNSKYTLLTWYPFFKKFSVPSSGYCSVVPLDSDFSGVKSSEFSENLKGAINQKQDVIQYRDMNYVWSPHKIFRLKTNQHQNPFLNSANLGQVGQSSDFNQNKLERSCFIISQTFKTFSKTGSFQFEPANALQWRLTNRSDRNFMKNFHQNNNVSEFSEFSTNGVRTKNGIFGTVSTKLTAQSSFLKKALNISHKTFFCHSSAKFIEKTQVWPYIPETQLPESFSSQLSGILLEPGKKFENLRFNNSYLSTNLIHTKNIVFIKAKTKNSFLFYSVPDLLDIRSKFQADFQDIQTGKKELTTCQVRPCTWQFVKTFCFYKKQGIFQSKLFVFKTKRKRRLSHLLVLQKNCHHFFSNTQFFKQNWLFRKKSLSSISVKSPLFTKQYKTPIIDFFELGQKSKPNLKPCLKVISPPNSGWFSLSSFLKIELKFSTSKSFEKTEQLKQNLVLANTLHSGPSEQSNQSETSLLKTTSLLNSQTVVVPGFSLFFYQGIKLQNSNQFQIFTFPNGWVLPEWKITEAFITSKKLGEFRGAQEKQKQTAFSLLRTQDRTTVKLPVEQAQNRLPLVHVGTQVRWGQELFPGFAIPVSGQIIKNTLKTVTLRKGLPLLASIRGLVHISHKDLVEKNDLLITLRSRRLQTEDIVQGIPKIEQLFEARETQGGEIIQNNMHTLLNRFFIRARQVRPIEEAVQLSLTYIQKFLVENILEAYSNQGVSIAEKHVEVVVRQMTARVRITHGGDTGFLPGEFVQLRWIEKMNLALGQLGRRQAHYEPIILGITKSVLQSESFLVAASFQQVSKVLVRSALAKKTDFLRGLHENILVGQPIPAGTGIITLTDSLDKIQDSLNAPEL</sequence>
<dbReference type="InterPro" id="IPR012756">
    <property type="entry name" value="DNA-dir_RpoC2_beta_pp"/>
</dbReference>
<evidence type="ECO:0000256" key="4">
    <source>
        <dbReference type="ARBA" id="ARBA00022695"/>
    </source>
</evidence>
<comment type="similarity">
    <text evidence="8">Belongs to the RNA polymerase beta' chain family. RpoC2 subfamily.</text>
</comment>
<evidence type="ECO:0000256" key="9">
    <source>
        <dbReference type="SAM" id="MobiDB-lite"/>
    </source>
</evidence>
<dbReference type="Gene3D" id="1.10.132.30">
    <property type="match status" value="1"/>
</dbReference>
<accession>A0A650F1V4</accession>
<comment type="function">
    <text evidence="8">DNA-dependent RNA polymerase catalyzes the transcription of DNA into RNA using the four ribonucleoside triphosphates as substrates.</text>
</comment>
<evidence type="ECO:0000256" key="3">
    <source>
        <dbReference type="ARBA" id="ARBA00022679"/>
    </source>
</evidence>
<dbReference type="Pfam" id="PF05000">
    <property type="entry name" value="RNA_pol_Rpb1_4"/>
    <property type="match status" value="1"/>
</dbReference>
<comment type="subunit">
    <text evidence="8">In plastids the minimal PEP RNA polymerase catalytic core is composed of four subunits: alpha, beta, beta', and beta''. When a (nuclear-encoded) sigma factor is associated with the core the holoenzyme is formed, which can initiate transcription.</text>
</comment>
<feature type="domain" description="RNA polymerase Rpb1" evidence="11">
    <location>
        <begin position="111"/>
        <end position="187"/>
    </location>
</feature>
<dbReference type="Gene3D" id="1.10.1790.20">
    <property type="match status" value="1"/>
</dbReference>
<evidence type="ECO:0000313" key="12">
    <source>
        <dbReference type="EMBL" id="QGT76962.1"/>
    </source>
</evidence>
<comment type="subcellular location">
    <subcellularLocation>
        <location evidence="8">Plastid</location>
        <location evidence="8">Chloroplast</location>
    </subcellularLocation>
</comment>
<evidence type="ECO:0000256" key="6">
    <source>
        <dbReference type="ARBA" id="ARBA00022833"/>
    </source>
</evidence>
<dbReference type="PANTHER" id="PTHR19376">
    <property type="entry name" value="DNA-DIRECTED RNA POLYMERASE"/>
    <property type="match status" value="1"/>
</dbReference>
<dbReference type="GO" id="GO:0006351">
    <property type="term" value="P:DNA-templated transcription"/>
    <property type="evidence" value="ECO:0007669"/>
    <property type="project" value="UniProtKB-UniRule"/>
</dbReference>
<dbReference type="InterPro" id="IPR007083">
    <property type="entry name" value="RNA_pol_Rpb1_4"/>
</dbReference>
<dbReference type="GO" id="GO:0008270">
    <property type="term" value="F:zinc ion binding"/>
    <property type="evidence" value="ECO:0007669"/>
    <property type="project" value="UniProtKB-UniRule"/>
</dbReference>
<keyword evidence="6 8" id="KW-0862">Zinc</keyword>
<feature type="binding site" evidence="8">
    <location>
        <position position="309"/>
    </location>
    <ligand>
        <name>Zn(2+)</name>
        <dbReference type="ChEBI" id="CHEBI:29105"/>
    </ligand>
</feature>
<dbReference type="SUPFAM" id="SSF64484">
    <property type="entry name" value="beta and beta-prime subunits of DNA dependent RNA-polymerase"/>
    <property type="match status" value="1"/>
</dbReference>
<name>A0A650F1V4_9CHLO</name>
<evidence type="ECO:0000256" key="7">
    <source>
        <dbReference type="ARBA" id="ARBA00023163"/>
    </source>
</evidence>
<feature type="binding site" evidence="8">
    <location>
        <position position="312"/>
    </location>
    <ligand>
        <name>Zn(2+)</name>
        <dbReference type="ChEBI" id="CHEBI:29105"/>
    </ligand>
</feature>
<evidence type="ECO:0000256" key="8">
    <source>
        <dbReference type="HAMAP-Rule" id="MF_01324"/>
    </source>
</evidence>
<keyword evidence="12" id="KW-0150">Chloroplast</keyword>
<geneLocation type="chloroplast" evidence="12"/>
<dbReference type="InterPro" id="IPR042102">
    <property type="entry name" value="RNA_pol_Rpb1_3_sf"/>
</dbReference>
<keyword evidence="4 8" id="KW-0548">Nucleotidyltransferase</keyword>
<dbReference type="HAMAP" id="MF_01324">
    <property type="entry name" value="RNApol_bact_RpoC2"/>
    <property type="match status" value="1"/>
</dbReference>
<reference evidence="12" key="1">
    <citation type="submission" date="2019-11" db="EMBL/GenBank/DDBJ databases">
        <title>Complete mitochondrial genome of Micractinium pusillum CCAP 231/1 (Chlorellaceae, Trebouxiophyceae).</title>
        <authorList>
            <person name="Hong J.W."/>
        </authorList>
    </citation>
    <scope>NUCLEOTIDE SEQUENCE</scope>
    <source>
        <strain evidence="12">CCAP 232/1</strain>
    </source>
</reference>
<evidence type="ECO:0000259" key="11">
    <source>
        <dbReference type="Pfam" id="PF05000"/>
    </source>
</evidence>
<dbReference type="GO" id="GO:0000428">
    <property type="term" value="C:DNA-directed RNA polymerase complex"/>
    <property type="evidence" value="ECO:0007669"/>
    <property type="project" value="UniProtKB-KW"/>
</dbReference>
<dbReference type="Pfam" id="PF04998">
    <property type="entry name" value="RNA_pol_Rpb1_5"/>
    <property type="match status" value="1"/>
</dbReference>
<feature type="domain" description="RNA polymerase Rpb1" evidence="10">
    <location>
        <begin position="191"/>
        <end position="1369"/>
    </location>
</feature>
<dbReference type="CDD" id="cd02655">
    <property type="entry name" value="RNAP_beta'_C"/>
    <property type="match status" value="1"/>
</dbReference>
<dbReference type="GO" id="GO:0009507">
    <property type="term" value="C:chloroplast"/>
    <property type="evidence" value="ECO:0007669"/>
    <property type="project" value="UniProtKB-SubCell"/>
</dbReference>
<dbReference type="GO" id="GO:0003899">
    <property type="term" value="F:DNA-directed RNA polymerase activity"/>
    <property type="evidence" value="ECO:0007669"/>
    <property type="project" value="UniProtKB-UniRule"/>
</dbReference>
<dbReference type="Gene3D" id="1.10.274.100">
    <property type="entry name" value="RNA polymerase Rpb1, domain 3"/>
    <property type="match status" value="1"/>
</dbReference>
<keyword evidence="2 12" id="KW-0934">Plastid</keyword>
<dbReference type="InterPro" id="IPR007081">
    <property type="entry name" value="RNA_pol_Rpb1_5"/>
</dbReference>
<organism evidence="12">
    <name type="scientific">Micractinium pusillum</name>
    <dbReference type="NCBI Taxonomy" id="126839"/>
    <lineage>
        <taxon>Eukaryota</taxon>
        <taxon>Viridiplantae</taxon>
        <taxon>Chlorophyta</taxon>
        <taxon>core chlorophytes</taxon>
        <taxon>Trebouxiophyceae</taxon>
        <taxon>Chlorellales</taxon>
        <taxon>Chlorellaceae</taxon>
        <taxon>Chlorella clade</taxon>
        <taxon>Micractinium</taxon>
    </lineage>
</organism>
<dbReference type="EMBL" id="MN649872">
    <property type="protein sequence ID" value="QGT76962.1"/>
    <property type="molecule type" value="Genomic_DNA"/>
</dbReference>
<dbReference type="EC" id="2.7.7.6" evidence="8"/>
<gene>
    <name evidence="8 12" type="primary">rpoC2</name>
</gene>
<dbReference type="NCBIfam" id="TIGR02388">
    <property type="entry name" value="rpoC2_cyan"/>
    <property type="match status" value="1"/>
</dbReference>